<evidence type="ECO:0000256" key="4">
    <source>
        <dbReference type="ARBA" id="ARBA00022679"/>
    </source>
</evidence>
<feature type="transmembrane region" description="Helical" evidence="8">
    <location>
        <begin position="153"/>
        <end position="171"/>
    </location>
</feature>
<evidence type="ECO:0000256" key="3">
    <source>
        <dbReference type="ARBA" id="ARBA00022475"/>
    </source>
</evidence>
<dbReference type="NCBIfam" id="TIGR00751">
    <property type="entry name" value="menA"/>
    <property type="match status" value="1"/>
</dbReference>
<dbReference type="EC" id="2.5.1.74" evidence="8 9"/>
<reference evidence="10 11" key="1">
    <citation type="submission" date="2018-01" db="EMBL/GenBank/DDBJ databases">
        <title>The complete genome sequence of Chromatium okenii LaCa, a purple sulfur bacterium with a turbulent life.</title>
        <authorList>
            <person name="Luedin S.M."/>
            <person name="Liechti N."/>
            <person name="Storelli N."/>
            <person name="Danza F."/>
            <person name="Wittwer M."/>
            <person name="Pothier J.F."/>
            <person name="Tonolla M.A."/>
        </authorList>
    </citation>
    <scope>NUCLEOTIDE SEQUENCE [LARGE SCALE GENOMIC DNA]</scope>
    <source>
        <strain evidence="10 11">LaCa</strain>
    </source>
</reference>
<dbReference type="CDD" id="cd13962">
    <property type="entry name" value="PT_UbiA_UBIAD1"/>
    <property type="match status" value="1"/>
</dbReference>
<evidence type="ECO:0000256" key="8">
    <source>
        <dbReference type="HAMAP-Rule" id="MF_01937"/>
    </source>
</evidence>
<proteinExistence type="inferred from homology"/>
<evidence type="ECO:0000256" key="9">
    <source>
        <dbReference type="NCBIfam" id="TIGR00751"/>
    </source>
</evidence>
<evidence type="ECO:0000256" key="1">
    <source>
        <dbReference type="ARBA" id="ARBA00004141"/>
    </source>
</evidence>
<dbReference type="Gene3D" id="1.10.357.140">
    <property type="entry name" value="UbiA prenyltransferase"/>
    <property type="match status" value="1"/>
</dbReference>
<dbReference type="EMBL" id="PPGH01000037">
    <property type="protein sequence ID" value="PQJ95229.1"/>
    <property type="molecule type" value="Genomic_DNA"/>
</dbReference>
<evidence type="ECO:0000256" key="7">
    <source>
        <dbReference type="ARBA" id="ARBA00023136"/>
    </source>
</evidence>
<dbReference type="GO" id="GO:0042371">
    <property type="term" value="P:vitamin K biosynthetic process"/>
    <property type="evidence" value="ECO:0007669"/>
    <property type="project" value="TreeGrafter"/>
</dbReference>
<feature type="transmembrane region" description="Helical" evidence="8">
    <location>
        <begin position="177"/>
        <end position="196"/>
    </location>
</feature>
<keyword evidence="3 8" id="KW-1003">Cell membrane</keyword>
<dbReference type="PANTHER" id="PTHR13929:SF0">
    <property type="entry name" value="UBIA PRENYLTRANSFERASE DOMAIN-CONTAINING PROTEIN 1"/>
    <property type="match status" value="1"/>
</dbReference>
<comment type="similarity">
    <text evidence="8">Belongs to the MenA family. Type 1 subfamily.</text>
</comment>
<keyword evidence="11" id="KW-1185">Reference proteome</keyword>
<evidence type="ECO:0000313" key="11">
    <source>
        <dbReference type="Proteomes" id="UP000239936"/>
    </source>
</evidence>
<keyword evidence="5 8" id="KW-0812">Transmembrane</keyword>
<feature type="transmembrane region" description="Helical" evidence="8">
    <location>
        <begin position="123"/>
        <end position="141"/>
    </location>
</feature>
<gene>
    <name evidence="8 10" type="primary">menA</name>
    <name evidence="10" type="ORF">CXB77_13235</name>
</gene>
<dbReference type="GO" id="GO:0005886">
    <property type="term" value="C:plasma membrane"/>
    <property type="evidence" value="ECO:0007669"/>
    <property type="project" value="UniProtKB-SubCell"/>
</dbReference>
<protein>
    <recommendedName>
        <fullName evidence="8 9">1,4-dihydroxy-2-naphthoate octaprenyltransferase</fullName>
        <shortName evidence="8">DHNA-octaprenyltransferase</shortName>
        <ecNumber evidence="8 9">2.5.1.74</ecNumber>
    </recommendedName>
</protein>
<accession>A0A2S7XNB2</accession>
<dbReference type="InterPro" id="IPR026046">
    <property type="entry name" value="UBIAD1"/>
</dbReference>
<dbReference type="InterPro" id="IPR004657">
    <property type="entry name" value="MenA"/>
</dbReference>
<feature type="transmembrane region" description="Helical" evidence="8">
    <location>
        <begin position="23"/>
        <end position="40"/>
    </location>
</feature>
<feature type="transmembrane region" description="Helical" evidence="8">
    <location>
        <begin position="248"/>
        <end position="264"/>
    </location>
</feature>
<keyword evidence="7 8" id="KW-0472">Membrane</keyword>
<evidence type="ECO:0000256" key="6">
    <source>
        <dbReference type="ARBA" id="ARBA00022989"/>
    </source>
</evidence>
<evidence type="ECO:0000313" key="10">
    <source>
        <dbReference type="EMBL" id="PQJ95229.1"/>
    </source>
</evidence>
<evidence type="ECO:0000256" key="2">
    <source>
        <dbReference type="ARBA" id="ARBA00022428"/>
    </source>
</evidence>
<comment type="caution">
    <text evidence="10">The sequence shown here is derived from an EMBL/GenBank/DDBJ whole genome shotgun (WGS) entry which is preliminary data.</text>
</comment>
<dbReference type="InterPro" id="IPR044878">
    <property type="entry name" value="UbiA_sf"/>
</dbReference>
<evidence type="ECO:0000256" key="5">
    <source>
        <dbReference type="ARBA" id="ARBA00022692"/>
    </source>
</evidence>
<dbReference type="PANTHER" id="PTHR13929">
    <property type="entry name" value="1,4-DIHYDROXY-2-NAPHTHOATE OCTAPRENYLTRANSFERASE"/>
    <property type="match status" value="1"/>
</dbReference>
<dbReference type="InterPro" id="IPR000537">
    <property type="entry name" value="UbiA_prenyltransferase"/>
</dbReference>
<dbReference type="GO" id="GO:0046428">
    <property type="term" value="F:1,4-dihydroxy-2-naphthoate polyprenyltransferase activity"/>
    <property type="evidence" value="ECO:0007669"/>
    <property type="project" value="UniProtKB-UniRule"/>
</dbReference>
<sequence>MSVSTPTIPPLFTRCILAARPKTLPLTLAPVFAGIALAVAETNQFALIALCTLFAAMAIQIGTNLYNDAADFERGTDTPDRLGPQRATAQGWFRASQVKTAAHLMFLLAFVLGLVLLQRGGWPIFSIGIASLAAGYAYTAGSRPIAYGPFGELFVLVFFGIITVVGSHYLQTLVFNWNAVIIGIALGLPAAAVLLVNNYRDLDTDRAAGRRTLCHYLDRSRARVLYAVLLLAPIPLLLLAPLPGANEWLISAFPLAVLLIVQLGRSNGAALNVQLARTALFQSALVLLLILSFLF</sequence>
<comment type="function">
    <text evidence="8">Conversion of 1,4-dihydroxy-2-naphthoate (DHNA) to demethylmenaquinone (DMK).</text>
</comment>
<dbReference type="UniPathway" id="UPA00079">
    <property type="reaction ID" value="UER00168"/>
</dbReference>
<feature type="transmembrane region" description="Helical" evidence="8">
    <location>
        <begin position="224"/>
        <end position="242"/>
    </location>
</feature>
<dbReference type="RefSeq" id="WP_105074276.1">
    <property type="nucleotide sequence ID" value="NZ_PPGH01000037.1"/>
</dbReference>
<keyword evidence="6 8" id="KW-1133">Transmembrane helix</keyword>
<comment type="pathway">
    <text evidence="8">Quinol/quinone metabolism; menaquinone biosynthesis; menaquinol from 1,4-dihydroxy-2-naphthoate: step 1/2.</text>
</comment>
<feature type="transmembrane region" description="Helical" evidence="8">
    <location>
        <begin position="100"/>
        <end position="117"/>
    </location>
</feature>
<comment type="subcellular location">
    <subcellularLocation>
        <location evidence="8">Cell membrane</location>
        <topology evidence="8">Multi-pass membrane protein</topology>
    </subcellularLocation>
    <subcellularLocation>
        <location evidence="1">Membrane</location>
        <topology evidence="1">Multi-pass membrane protein</topology>
    </subcellularLocation>
</comment>
<organism evidence="10 11">
    <name type="scientific">Chromatium okenii</name>
    <dbReference type="NCBI Taxonomy" id="61644"/>
    <lineage>
        <taxon>Bacteria</taxon>
        <taxon>Pseudomonadati</taxon>
        <taxon>Pseudomonadota</taxon>
        <taxon>Gammaproteobacteria</taxon>
        <taxon>Chromatiales</taxon>
        <taxon>Chromatiaceae</taxon>
        <taxon>Chromatium</taxon>
    </lineage>
</organism>
<comment type="catalytic activity">
    <reaction evidence="8">
        <text>an all-trans-polyprenyl diphosphate + 1,4-dihydroxy-2-naphthoate + H(+) = a 2-demethylmenaquinol + CO2 + diphosphate</text>
        <dbReference type="Rhea" id="RHEA:26478"/>
        <dbReference type="Rhea" id="RHEA-COMP:9563"/>
        <dbReference type="Rhea" id="RHEA-COMP:9564"/>
        <dbReference type="ChEBI" id="CHEBI:11173"/>
        <dbReference type="ChEBI" id="CHEBI:15378"/>
        <dbReference type="ChEBI" id="CHEBI:16526"/>
        <dbReference type="ChEBI" id="CHEBI:33019"/>
        <dbReference type="ChEBI" id="CHEBI:55437"/>
        <dbReference type="ChEBI" id="CHEBI:58914"/>
        <dbReference type="EC" id="2.5.1.74"/>
    </reaction>
</comment>
<dbReference type="AlphaFoldDB" id="A0A2S7XNB2"/>
<keyword evidence="2 8" id="KW-0474">Menaquinone biosynthesis</keyword>
<feature type="transmembrane region" description="Helical" evidence="8">
    <location>
        <begin position="46"/>
        <end position="66"/>
    </location>
</feature>
<dbReference type="HAMAP" id="MF_01937">
    <property type="entry name" value="MenA_1"/>
    <property type="match status" value="1"/>
</dbReference>
<feature type="transmembrane region" description="Helical" evidence="8">
    <location>
        <begin position="276"/>
        <end position="294"/>
    </location>
</feature>
<dbReference type="GO" id="GO:0009234">
    <property type="term" value="P:menaquinone biosynthetic process"/>
    <property type="evidence" value="ECO:0007669"/>
    <property type="project" value="UniProtKB-UniRule"/>
</dbReference>
<dbReference type="Proteomes" id="UP000239936">
    <property type="component" value="Unassembled WGS sequence"/>
</dbReference>
<dbReference type="OrthoDB" id="9767568at2"/>
<dbReference type="Pfam" id="PF01040">
    <property type="entry name" value="UbiA"/>
    <property type="match status" value="1"/>
</dbReference>
<keyword evidence="4 8" id="KW-0808">Transferase</keyword>
<name>A0A2S7XNB2_9GAMM</name>
<dbReference type="PIRSF" id="PIRSF005355">
    <property type="entry name" value="UBIAD1"/>
    <property type="match status" value="1"/>
</dbReference>